<proteinExistence type="inferred from homology"/>
<dbReference type="PANTHER" id="PTHR16119">
    <property type="entry name" value="TRANSMEMBRANE PROTEIN 144"/>
    <property type="match status" value="1"/>
</dbReference>
<evidence type="ECO:0000256" key="3">
    <source>
        <dbReference type="ARBA" id="ARBA00022448"/>
    </source>
</evidence>
<evidence type="ECO:0000256" key="6">
    <source>
        <dbReference type="ARBA" id="ARBA00022989"/>
    </source>
</evidence>
<gene>
    <name evidence="9" type="ORF">C1Y38_11200</name>
</gene>
<evidence type="ECO:0000313" key="10">
    <source>
        <dbReference type="Proteomes" id="UP000236514"/>
    </source>
</evidence>
<feature type="transmembrane region" description="Helical" evidence="8">
    <location>
        <begin position="6"/>
        <end position="25"/>
    </location>
</feature>
<dbReference type="Pfam" id="PF06800">
    <property type="entry name" value="Sugar_transport"/>
    <property type="match status" value="1"/>
</dbReference>
<protein>
    <submittedName>
        <fullName evidence="9">Sugar transporter</fullName>
    </submittedName>
</protein>
<reference evidence="9 10" key="1">
    <citation type="submission" date="2018-01" db="EMBL/GenBank/DDBJ databases">
        <title>Draft genome sequence of the feruloyl esterase-producing strain Lactobacillus fermentum CRL 1446, isolated from artisanal goat milk cheese.</title>
        <authorList>
            <person name="Abeijon Mukdsi M.C."/>
            <person name="Saavedra L."/>
            <person name="Gauffin Cano M.P."/>
            <person name="Hebert E.M."/>
            <person name="Medina R.B."/>
        </authorList>
    </citation>
    <scope>NUCLEOTIDE SEQUENCE [LARGE SCALE GENOMIC DNA]</scope>
    <source>
        <strain evidence="9 10">CRL 1446</strain>
    </source>
</reference>
<dbReference type="CDD" id="cd23110">
    <property type="entry name" value="GRP"/>
    <property type="match status" value="1"/>
</dbReference>
<feature type="transmembrane region" description="Helical" evidence="8">
    <location>
        <begin position="234"/>
        <end position="256"/>
    </location>
</feature>
<comment type="similarity">
    <text evidence="2">Belongs to the GRP transporter (TC 2.A.7.5) family.</text>
</comment>
<dbReference type="AlphaFoldDB" id="A0A2K2TFZ9"/>
<dbReference type="SUPFAM" id="SSF103481">
    <property type="entry name" value="Multidrug resistance efflux transporter EmrE"/>
    <property type="match status" value="1"/>
</dbReference>
<evidence type="ECO:0000256" key="7">
    <source>
        <dbReference type="ARBA" id="ARBA00023136"/>
    </source>
</evidence>
<keyword evidence="6 8" id="KW-1133">Transmembrane helix</keyword>
<feature type="transmembrane region" description="Helical" evidence="8">
    <location>
        <begin position="209"/>
        <end position="228"/>
    </location>
</feature>
<evidence type="ECO:0000256" key="5">
    <source>
        <dbReference type="ARBA" id="ARBA00022692"/>
    </source>
</evidence>
<feature type="transmembrane region" description="Helical" evidence="8">
    <location>
        <begin position="268"/>
        <end position="290"/>
    </location>
</feature>
<feature type="transmembrane region" description="Helical" evidence="8">
    <location>
        <begin position="117"/>
        <end position="136"/>
    </location>
</feature>
<keyword evidence="7 8" id="KW-0472">Membrane</keyword>
<feature type="transmembrane region" description="Helical" evidence="8">
    <location>
        <begin position="59"/>
        <end position="79"/>
    </location>
</feature>
<evidence type="ECO:0000256" key="2">
    <source>
        <dbReference type="ARBA" id="ARBA00006117"/>
    </source>
</evidence>
<sequence length="292" mass="31471">MIYLIAMIPALGWGFMPIITTKVGGSPVNQMFGLAAGASVIGVITYLIFRPAITAPQFWFTFAIGIFWSTAQVGQFVSFKRMGVSSTIPMSTAFQLIGSCVLGILFFGNWPGSRQKIIGLIALVVVMIGVLMTSVSDDVEESRITPKNVLYLLVTTAGYLAYSTFPNMAIVKSVSPTALLLPETLGILTGATIYAFLKDPHSFRQREQYLNITSGLAWGIAGLTYIFAGQGLGVATAQLFTTVGCIYGTYGGIYILHEKKSRREFTWITFGSILIVLASAVTGFIAQLAVLL</sequence>
<dbReference type="InterPro" id="IPR037185">
    <property type="entry name" value="EmrE-like"/>
</dbReference>
<dbReference type="GO" id="GO:0005886">
    <property type="term" value="C:plasma membrane"/>
    <property type="evidence" value="ECO:0007669"/>
    <property type="project" value="UniProtKB-SubCell"/>
</dbReference>
<dbReference type="PANTHER" id="PTHR16119:SF17">
    <property type="entry name" value="TRANSMEMBRANE PROTEIN 144"/>
    <property type="match status" value="1"/>
</dbReference>
<organism evidence="9 10">
    <name type="scientific">Limosilactobacillus fermentum</name>
    <name type="common">Lactobacillus fermentum</name>
    <dbReference type="NCBI Taxonomy" id="1613"/>
    <lineage>
        <taxon>Bacteria</taxon>
        <taxon>Bacillati</taxon>
        <taxon>Bacillota</taxon>
        <taxon>Bacilli</taxon>
        <taxon>Lactobacillales</taxon>
        <taxon>Lactobacillaceae</taxon>
        <taxon>Limosilactobacillus</taxon>
    </lineage>
</organism>
<comment type="subcellular location">
    <subcellularLocation>
        <location evidence="1">Cell membrane</location>
        <topology evidence="1">Multi-pass membrane protein</topology>
    </subcellularLocation>
</comment>
<dbReference type="InterPro" id="IPR010651">
    <property type="entry name" value="Sugar_transport"/>
</dbReference>
<accession>A0A2K2TFZ9</accession>
<evidence type="ECO:0000256" key="1">
    <source>
        <dbReference type="ARBA" id="ARBA00004651"/>
    </source>
</evidence>
<evidence type="ECO:0000256" key="8">
    <source>
        <dbReference type="SAM" id="Phobius"/>
    </source>
</evidence>
<feature type="transmembrane region" description="Helical" evidence="8">
    <location>
        <begin position="177"/>
        <end position="197"/>
    </location>
</feature>
<feature type="transmembrane region" description="Helical" evidence="8">
    <location>
        <begin position="32"/>
        <end position="53"/>
    </location>
</feature>
<feature type="transmembrane region" description="Helical" evidence="8">
    <location>
        <begin position="91"/>
        <end position="111"/>
    </location>
</feature>
<keyword evidence="3" id="KW-0813">Transport</keyword>
<evidence type="ECO:0000313" key="9">
    <source>
        <dbReference type="EMBL" id="PNV56937.1"/>
    </source>
</evidence>
<dbReference type="GO" id="GO:0015144">
    <property type="term" value="F:carbohydrate transmembrane transporter activity"/>
    <property type="evidence" value="ECO:0007669"/>
    <property type="project" value="InterPro"/>
</dbReference>
<keyword evidence="5 8" id="KW-0812">Transmembrane</keyword>
<name>A0A2K2TFZ9_LIMFE</name>
<keyword evidence="4 9" id="KW-0762">Sugar transport</keyword>
<feature type="transmembrane region" description="Helical" evidence="8">
    <location>
        <begin position="148"/>
        <end position="165"/>
    </location>
</feature>
<comment type="caution">
    <text evidence="9">The sequence shown here is derived from an EMBL/GenBank/DDBJ whole genome shotgun (WGS) entry which is preliminary data.</text>
</comment>
<evidence type="ECO:0000256" key="4">
    <source>
        <dbReference type="ARBA" id="ARBA00022597"/>
    </source>
</evidence>
<dbReference type="Proteomes" id="UP000236514">
    <property type="component" value="Unassembled WGS sequence"/>
</dbReference>
<dbReference type="EMBL" id="POTQ01000052">
    <property type="protein sequence ID" value="PNV56937.1"/>
    <property type="molecule type" value="Genomic_DNA"/>
</dbReference>
<dbReference type="RefSeq" id="WP_101889124.1">
    <property type="nucleotide sequence ID" value="NZ_CAKMAZ010000080.1"/>
</dbReference>